<comment type="caution">
    <text evidence="10">The sequence shown here is derived from an EMBL/GenBank/DDBJ whole genome shotgun (WGS) entry which is preliminary data.</text>
</comment>
<evidence type="ECO:0000256" key="9">
    <source>
        <dbReference type="RuleBase" id="RU369031"/>
    </source>
</evidence>
<dbReference type="Pfam" id="PF04722">
    <property type="entry name" value="Ssu72"/>
    <property type="match status" value="1"/>
</dbReference>
<comment type="function">
    <text evidence="9">Processively dephosphorylates Ser-5 of the heptad repeats YSPTSPS in the C-terminal domain of the largest RNA polymerase II subunit (RPB1).</text>
</comment>
<keyword evidence="6 9" id="KW-0539">Nucleus</keyword>
<evidence type="ECO:0000256" key="6">
    <source>
        <dbReference type="ARBA" id="ARBA00023242"/>
    </source>
</evidence>
<keyword evidence="4 9" id="KW-0378">Hydrolase</keyword>
<dbReference type="OrthoDB" id="57957at2759"/>
<keyword evidence="3 9" id="KW-0507">mRNA processing</keyword>
<reference evidence="11" key="2">
    <citation type="submission" date="2015-07" db="EMBL/GenBank/DDBJ databases">
        <title>Contrasting host-pathogen interactions and genome evolution in two generalist and specialist microsporidian pathogens of mosquitoes.</title>
        <authorList>
            <consortium name="The Broad Institute Genomics Platform"/>
            <consortium name="The Broad Institute Genome Sequencing Center for Infectious Disease"/>
            <person name="Cuomo C.A."/>
            <person name="Sanscrainte N.D."/>
            <person name="Goldberg J.M."/>
            <person name="Heiman D."/>
            <person name="Young S."/>
            <person name="Zeng Q."/>
            <person name="Becnel J.J."/>
            <person name="Birren B.W."/>
        </authorList>
    </citation>
    <scope>NUCLEOTIDE SEQUENCE [LARGE SCALE GENOMIC DNA]</scope>
    <source>
        <strain evidence="11">USNM 41457</strain>
    </source>
</reference>
<dbReference type="HOGENOM" id="CLU_062463_2_1_1"/>
<comment type="catalytic activity">
    <reaction evidence="7 9">
        <text>O-phospho-L-seryl-[protein] + H2O = L-seryl-[protein] + phosphate</text>
        <dbReference type="Rhea" id="RHEA:20629"/>
        <dbReference type="Rhea" id="RHEA-COMP:9863"/>
        <dbReference type="Rhea" id="RHEA-COMP:11604"/>
        <dbReference type="ChEBI" id="CHEBI:15377"/>
        <dbReference type="ChEBI" id="CHEBI:29999"/>
        <dbReference type="ChEBI" id="CHEBI:43474"/>
        <dbReference type="ChEBI" id="CHEBI:83421"/>
        <dbReference type="EC" id="3.1.3.16"/>
    </reaction>
</comment>
<dbReference type="OMA" id="CCAMNQN"/>
<dbReference type="FunCoup" id="J9D665">
    <property type="interactions" value="193"/>
</dbReference>
<evidence type="ECO:0000256" key="3">
    <source>
        <dbReference type="ARBA" id="ARBA00022664"/>
    </source>
</evidence>
<dbReference type="InterPro" id="IPR006811">
    <property type="entry name" value="RNA_pol_II_suA"/>
</dbReference>
<accession>J9D665</accession>
<dbReference type="VEuPathDB" id="MicrosporidiaDB:EDEG_02352"/>
<name>J9D665_EDHAE</name>
<comment type="function">
    <text evidence="9">Component of the cleavage and polyadenylation factor (CPF) complex, which plays a key role in polyadenylation-dependent pre-mRNA 3'-end formation and cooperates with cleavage factors including the CFIA complex and NAB4/CFIB. SSU72 is required for 3'-end formation of snoRNAs.</text>
</comment>
<dbReference type="AlphaFoldDB" id="J9D665"/>
<organism evidence="10 11">
    <name type="scientific">Edhazardia aedis (strain USNM 41457)</name>
    <name type="common">Microsporidian parasite</name>
    <dbReference type="NCBI Taxonomy" id="1003232"/>
    <lineage>
        <taxon>Eukaryota</taxon>
        <taxon>Fungi</taxon>
        <taxon>Fungi incertae sedis</taxon>
        <taxon>Microsporidia</taxon>
        <taxon>Edhazardia</taxon>
    </lineage>
</organism>
<reference evidence="10 11" key="1">
    <citation type="submission" date="2011-08" db="EMBL/GenBank/DDBJ databases">
        <authorList>
            <person name="Liu Z.J."/>
            <person name="Shi F.L."/>
            <person name="Lu J.Q."/>
            <person name="Li M."/>
            <person name="Wang Z.L."/>
        </authorList>
    </citation>
    <scope>NUCLEOTIDE SEQUENCE [LARGE SCALE GENOMIC DNA]</scope>
    <source>
        <strain evidence="10 11">USNM 41457</strain>
    </source>
</reference>
<evidence type="ECO:0000256" key="7">
    <source>
        <dbReference type="ARBA" id="ARBA00047761"/>
    </source>
</evidence>
<dbReference type="GO" id="GO:0004722">
    <property type="term" value="F:protein serine/threonine phosphatase activity"/>
    <property type="evidence" value="ECO:0007669"/>
    <property type="project" value="UniProtKB-UniRule"/>
</dbReference>
<dbReference type="GO" id="GO:0006397">
    <property type="term" value="P:mRNA processing"/>
    <property type="evidence" value="ECO:0007669"/>
    <property type="project" value="UniProtKB-KW"/>
</dbReference>
<evidence type="ECO:0000256" key="1">
    <source>
        <dbReference type="ARBA" id="ARBA00004123"/>
    </source>
</evidence>
<sequence>MKRIAICCAMNQNRSMEVHRLLLENNIKCKSFGTQSVVRLPSPDALKANTYKYDNTFADIKKDLESKHDVWYEQTGLIDMVDKNIKTKEKPENIFQYAESMNKNLIELFDLIVSCDKRCYNALIEYAEYEEEERKKIKKIVSRDSHCWVVNFHIKDSIADAQSAANSVVDFVKRIFRRTEAGISYDNAVKRVITDFSQEMNEDMLFKVL</sequence>
<dbReference type="EMBL" id="AFBI03000041">
    <property type="protein sequence ID" value="EJW03286.1"/>
    <property type="molecule type" value="Genomic_DNA"/>
</dbReference>
<protein>
    <recommendedName>
        <fullName evidence="9">RNA polymerase II subunit A C-terminal domain phosphatase SSU72</fullName>
        <shortName evidence="9">CTD phosphatase SSU72</shortName>
        <ecNumber evidence="9">3.1.3.16</ecNumber>
    </recommendedName>
</protein>
<keyword evidence="5 9" id="KW-0904">Protein phosphatase</keyword>
<evidence type="ECO:0000313" key="10">
    <source>
        <dbReference type="EMBL" id="EJW03286.1"/>
    </source>
</evidence>
<comment type="similarity">
    <text evidence="2 9">Belongs to the SSU72 phosphatase family.</text>
</comment>
<dbReference type="STRING" id="1003232.J9D665"/>
<gene>
    <name evidence="10" type="ORF">EDEG_02352</name>
</gene>
<dbReference type="PANTHER" id="PTHR20383">
    <property type="entry name" value="RNA POLYMERASE II SUBUNIT A C-TERMINAL DOMAIN PHOSPHATASE"/>
    <property type="match status" value="1"/>
</dbReference>
<comment type="subcellular location">
    <subcellularLocation>
        <location evidence="1 9">Nucleus</location>
    </subcellularLocation>
</comment>
<evidence type="ECO:0000256" key="2">
    <source>
        <dbReference type="ARBA" id="ARBA00008978"/>
    </source>
</evidence>
<comment type="catalytic activity">
    <reaction evidence="8 9">
        <text>O-phospho-L-threonyl-[protein] + H2O = L-threonyl-[protein] + phosphate</text>
        <dbReference type="Rhea" id="RHEA:47004"/>
        <dbReference type="Rhea" id="RHEA-COMP:11060"/>
        <dbReference type="Rhea" id="RHEA-COMP:11605"/>
        <dbReference type="ChEBI" id="CHEBI:15377"/>
        <dbReference type="ChEBI" id="CHEBI:30013"/>
        <dbReference type="ChEBI" id="CHEBI:43474"/>
        <dbReference type="ChEBI" id="CHEBI:61977"/>
        <dbReference type="EC" id="3.1.3.16"/>
    </reaction>
</comment>
<dbReference type="EC" id="3.1.3.16" evidence="9"/>
<proteinExistence type="inferred from homology"/>
<evidence type="ECO:0000256" key="5">
    <source>
        <dbReference type="ARBA" id="ARBA00022912"/>
    </source>
</evidence>
<evidence type="ECO:0000313" key="11">
    <source>
        <dbReference type="Proteomes" id="UP000003163"/>
    </source>
</evidence>
<comment type="subunit">
    <text evidence="9">Component of the cleavage and polyadenylation factor (CPF) complex.</text>
</comment>
<evidence type="ECO:0000256" key="8">
    <source>
        <dbReference type="ARBA" id="ARBA00048336"/>
    </source>
</evidence>
<dbReference type="InParanoid" id="J9D665"/>
<evidence type="ECO:0000256" key="4">
    <source>
        <dbReference type="ARBA" id="ARBA00022801"/>
    </source>
</evidence>
<dbReference type="Gene3D" id="3.40.50.2300">
    <property type="match status" value="2"/>
</dbReference>
<dbReference type="GO" id="GO:0005634">
    <property type="term" value="C:nucleus"/>
    <property type="evidence" value="ECO:0007669"/>
    <property type="project" value="UniProtKB-SubCell"/>
</dbReference>
<keyword evidence="11" id="KW-1185">Reference proteome</keyword>
<dbReference type="Proteomes" id="UP000003163">
    <property type="component" value="Unassembled WGS sequence"/>
</dbReference>